<gene>
    <name evidence="8" type="ORF">HEB94_002281</name>
</gene>
<organism evidence="8 9">
    <name type="scientific">Actinopolymorpha pittospori</name>
    <dbReference type="NCBI Taxonomy" id="648752"/>
    <lineage>
        <taxon>Bacteria</taxon>
        <taxon>Bacillati</taxon>
        <taxon>Actinomycetota</taxon>
        <taxon>Actinomycetes</taxon>
        <taxon>Propionibacteriales</taxon>
        <taxon>Actinopolymorphaceae</taxon>
        <taxon>Actinopolymorpha</taxon>
    </lineage>
</organism>
<keyword evidence="3" id="KW-0285">Flavoprotein</keyword>
<accession>A0A927RJA6</accession>
<dbReference type="Pfam" id="PF01565">
    <property type="entry name" value="FAD_binding_4"/>
    <property type="match status" value="1"/>
</dbReference>
<dbReference type="GO" id="GO:0016491">
    <property type="term" value="F:oxidoreductase activity"/>
    <property type="evidence" value="ECO:0007669"/>
    <property type="project" value="UniProtKB-KW"/>
</dbReference>
<evidence type="ECO:0000256" key="3">
    <source>
        <dbReference type="ARBA" id="ARBA00022630"/>
    </source>
</evidence>
<keyword evidence="5" id="KW-0560">Oxidoreductase</keyword>
<evidence type="ECO:0000256" key="6">
    <source>
        <dbReference type="SAM" id="MobiDB-lite"/>
    </source>
</evidence>
<feature type="compositionally biased region" description="Basic and acidic residues" evidence="6">
    <location>
        <begin position="578"/>
        <end position="587"/>
    </location>
</feature>
<evidence type="ECO:0000256" key="2">
    <source>
        <dbReference type="ARBA" id="ARBA00005466"/>
    </source>
</evidence>
<dbReference type="Gene3D" id="3.30.43.10">
    <property type="entry name" value="Uridine Diphospho-n-acetylenolpyruvylglucosamine Reductase, domain 2"/>
    <property type="match status" value="1"/>
</dbReference>
<dbReference type="InterPro" id="IPR050416">
    <property type="entry name" value="FAD-linked_Oxidoreductase"/>
</dbReference>
<dbReference type="PANTHER" id="PTHR42973:SF39">
    <property type="entry name" value="FAD-BINDING PCMH-TYPE DOMAIN-CONTAINING PROTEIN"/>
    <property type="match status" value="1"/>
</dbReference>
<dbReference type="InterPro" id="IPR016166">
    <property type="entry name" value="FAD-bd_PCMH"/>
</dbReference>
<dbReference type="GO" id="GO:0071949">
    <property type="term" value="F:FAD binding"/>
    <property type="evidence" value="ECO:0007669"/>
    <property type="project" value="InterPro"/>
</dbReference>
<dbReference type="PROSITE" id="PS51387">
    <property type="entry name" value="FAD_PCMH"/>
    <property type="match status" value="1"/>
</dbReference>
<comment type="caution">
    <text evidence="8">The sequence shown here is derived from an EMBL/GenBank/DDBJ whole genome shotgun (WGS) entry which is preliminary data.</text>
</comment>
<dbReference type="Proteomes" id="UP000638648">
    <property type="component" value="Unassembled WGS sequence"/>
</dbReference>
<feature type="region of interest" description="Disordered" evidence="6">
    <location>
        <begin position="508"/>
        <end position="548"/>
    </location>
</feature>
<evidence type="ECO:0000313" key="8">
    <source>
        <dbReference type="EMBL" id="MBE1605433.1"/>
    </source>
</evidence>
<dbReference type="Gene3D" id="3.30.465.10">
    <property type="match status" value="1"/>
</dbReference>
<dbReference type="InterPro" id="IPR006094">
    <property type="entry name" value="Oxid_FAD_bind_N"/>
</dbReference>
<keyword evidence="4" id="KW-0274">FAD</keyword>
<dbReference type="InterPro" id="IPR016167">
    <property type="entry name" value="FAD-bd_PCMH_sub1"/>
</dbReference>
<dbReference type="Gene3D" id="3.40.462.20">
    <property type="match status" value="1"/>
</dbReference>
<keyword evidence="9" id="KW-1185">Reference proteome</keyword>
<protein>
    <recommendedName>
        <fullName evidence="7">FAD-binding PCMH-type domain-containing protein</fullName>
    </recommendedName>
</protein>
<comment type="similarity">
    <text evidence="2">Belongs to the oxygen-dependent FAD-linked oxidoreductase family.</text>
</comment>
<comment type="cofactor">
    <cofactor evidence="1">
        <name>FAD</name>
        <dbReference type="ChEBI" id="CHEBI:57692"/>
    </cofactor>
</comment>
<evidence type="ECO:0000256" key="1">
    <source>
        <dbReference type="ARBA" id="ARBA00001974"/>
    </source>
</evidence>
<name>A0A927RJA6_9ACTN</name>
<evidence type="ECO:0000256" key="4">
    <source>
        <dbReference type="ARBA" id="ARBA00022827"/>
    </source>
</evidence>
<evidence type="ECO:0000256" key="5">
    <source>
        <dbReference type="ARBA" id="ARBA00023002"/>
    </source>
</evidence>
<dbReference type="AlphaFoldDB" id="A0A927RJA6"/>
<sequence>MSSKIATATMLRSSVLGPVFLPGEDGYAEEASPYNLALTHHPGIIVGATNAADVQETVRCANAAGAPVAVLNTGHGPSTACPDDAILITTRRMRHVAVDSSSRTARAEAGVLWGEVVERASELGLAALAGSSPTVGVAGYTLSGGASPVMGRTYGWAADHVQKIEVVTSDGLLRQATPRSEADLFWALRGGKGNFGVVTALEFSLFPVSQLYAGALIFAGDDTEAVLRAYQAFTVTAPEEMNSSLALLRLPDVPFVPELMRGKLTVTVRVSYLGSESRGQELVRPLRDSAQPILDTVGVLPYAQIASIHSDPTDPGIAIEHFAMLSEFTPAVIDTMLEVVGPEASTGITMVDLRQLGGALARRPKVANAIGNRDAAFGVFALTVVPPELVEASRESGRELTKRLEIVGKNSDRNPSFLSPADADGDGVRRAYESHTYRRLQEIKAPGGSEEPVQVQPQHPAARTAARLIRLAVNDGVWVRDDPGIRGVTPTVIENPGASHVQCTRLVPSPGRRRDHRRVAATRGVPGDHPSGHCARTERAPRRQGTGTHRLLHAGHVVRGRRSVEGWEGLRPGSAGTGKDRRPNERPRWHRPSNGRAALGVGRSLGGRAECGCRVERGLCDRGR</sequence>
<dbReference type="InterPro" id="IPR016169">
    <property type="entry name" value="FAD-bd_PCMH_sub2"/>
</dbReference>
<dbReference type="EMBL" id="JADBEM010000001">
    <property type="protein sequence ID" value="MBE1605433.1"/>
    <property type="molecule type" value="Genomic_DNA"/>
</dbReference>
<feature type="domain" description="FAD-binding PCMH-type" evidence="7">
    <location>
        <begin position="38"/>
        <end position="208"/>
    </location>
</feature>
<feature type="compositionally biased region" description="Basic residues" evidence="6">
    <location>
        <begin position="511"/>
        <end position="520"/>
    </location>
</feature>
<dbReference type="RefSeq" id="WP_192749775.1">
    <property type="nucleotide sequence ID" value="NZ_BAABJL010000013.1"/>
</dbReference>
<dbReference type="InterPro" id="IPR036318">
    <property type="entry name" value="FAD-bd_PCMH-like_sf"/>
</dbReference>
<dbReference type="SUPFAM" id="SSF56176">
    <property type="entry name" value="FAD-binding/transporter-associated domain-like"/>
    <property type="match status" value="1"/>
</dbReference>
<evidence type="ECO:0000259" key="7">
    <source>
        <dbReference type="PROSITE" id="PS51387"/>
    </source>
</evidence>
<reference evidence="8" key="1">
    <citation type="submission" date="2020-10" db="EMBL/GenBank/DDBJ databases">
        <title>Sequencing the genomes of 1000 actinobacteria strains.</title>
        <authorList>
            <person name="Klenk H.-P."/>
        </authorList>
    </citation>
    <scope>NUCLEOTIDE SEQUENCE</scope>
    <source>
        <strain evidence="8">DSM 45354</strain>
    </source>
</reference>
<proteinExistence type="inferred from homology"/>
<feature type="region of interest" description="Disordered" evidence="6">
    <location>
        <begin position="563"/>
        <end position="603"/>
    </location>
</feature>
<dbReference type="PANTHER" id="PTHR42973">
    <property type="entry name" value="BINDING OXIDOREDUCTASE, PUTATIVE (AFU_ORTHOLOGUE AFUA_1G17690)-RELATED"/>
    <property type="match status" value="1"/>
</dbReference>
<evidence type="ECO:0000313" key="9">
    <source>
        <dbReference type="Proteomes" id="UP000638648"/>
    </source>
</evidence>